<dbReference type="Proteomes" id="UP000039046">
    <property type="component" value="Unassembled WGS sequence"/>
</dbReference>
<dbReference type="EMBL" id="CDHN01000001">
    <property type="protein sequence ID" value="CEJ80688.1"/>
    <property type="molecule type" value="Genomic_DNA"/>
</dbReference>
<accession>A0A0A1SKG5</accession>
<reference evidence="1 2" key="1">
    <citation type="journal article" date="2015" name="Genome Announc.">
        <title>Draft Genome Sequence and Gene Annotation of the Entomopathogenic Fungus Verticillium hemipterigenum.</title>
        <authorList>
            <person name="Horn F."/>
            <person name="Habel A."/>
            <person name="Scharf D.H."/>
            <person name="Dworschak J."/>
            <person name="Brakhage A.A."/>
            <person name="Guthke R."/>
            <person name="Hertweck C."/>
            <person name="Linde J."/>
        </authorList>
    </citation>
    <scope>NUCLEOTIDE SEQUENCE [LARGE SCALE GENOMIC DNA]</scope>
</reference>
<protein>
    <submittedName>
        <fullName evidence="1">Uncharacterized protein</fullName>
    </submittedName>
</protein>
<dbReference type="HOGENOM" id="CLU_667627_0_0_1"/>
<proteinExistence type="predicted"/>
<dbReference type="STRING" id="1531966.A0A0A1SKG5"/>
<evidence type="ECO:0000313" key="1">
    <source>
        <dbReference type="EMBL" id="CEJ80688.1"/>
    </source>
</evidence>
<gene>
    <name evidence="1" type="ORF">VHEMI00859</name>
</gene>
<keyword evidence="2" id="KW-1185">Reference proteome</keyword>
<organism evidence="1 2">
    <name type="scientific">[Torrubiella] hemipterigena</name>
    <dbReference type="NCBI Taxonomy" id="1531966"/>
    <lineage>
        <taxon>Eukaryota</taxon>
        <taxon>Fungi</taxon>
        <taxon>Dikarya</taxon>
        <taxon>Ascomycota</taxon>
        <taxon>Pezizomycotina</taxon>
        <taxon>Sordariomycetes</taxon>
        <taxon>Hypocreomycetidae</taxon>
        <taxon>Hypocreales</taxon>
        <taxon>Clavicipitaceae</taxon>
        <taxon>Clavicipitaceae incertae sedis</taxon>
        <taxon>'Torrubiella' clade</taxon>
    </lineage>
</organism>
<sequence>MEPLAYFTDPRPEYLTHPSSLDTISQLQGSNNQFPLSWGADPVTIHQSFSEPQSEPQHLVPGSASDAYPQVVSAPFPILDQSIAARVNPSESSTPSSNSYVPIWNTLSSELLVGHPEPLLLSSTAESGVRVSSPIASSNPLFQVLVELGHPPPVPDRLTEIVAEISLPSHWMSKLNDLCRRMLGMSVHLRELEGEGPKNWLNREHVDFPIEALLTTMNEFYVTIETSLAGAREAQEENGDQNHQICWFDKDDENNIRLVVSVYDRIVDILRRLFALAREEHDKAQDRGIKVLFKRWLQPGVKVGALTLPQFPVVKMAVLTDSVVTILTLLRTATKSFSPAVLDAVSASGPEKMNGSKSSLTDVVDTNFQNLMRKEADLVRFLCDLRDDLTTLLGHHPSAVQYIRDRKAARRI</sequence>
<dbReference type="AlphaFoldDB" id="A0A0A1SKG5"/>
<evidence type="ECO:0000313" key="2">
    <source>
        <dbReference type="Proteomes" id="UP000039046"/>
    </source>
</evidence>
<name>A0A0A1SKG5_9HYPO</name>